<sequence>MKTIEEINEKIKKGKAVVVTAEEMVDIVKAKGETKAAKEIDVVTTGTFAPMCSSSIYLNFGHSSPRIKIGGGTCFLNGVSAYTGLAAVDVYLGATALPPTDPGNLFYPGEFSYGGGHVIEELVNGKHVLLEATSYGTDCYPRKQIKTYITLKDINEAVLFNPRNCYQNYNVAVNSSERMLYTYMGILKPNLGNANFCSAGVLSPLLRDPNYQTIGIGTKIFLCGAYGYVVWHGTQHNPCVERTPEGVPKRPAGTLAVIGNLKEMNGEFIRGASFVGYGATLLVGIGIPIPVLDEKIAFLCGLPAEKIFAPVVDYSASYPERKPDILGEVSYAELFSGRIKLGSRTIPTGALSSFFMARRIAEILRIWIADKRFELTNPVANIPGKESGIRLKNLEIKEKR</sequence>
<dbReference type="EMBL" id="MWDQ01000140">
    <property type="protein sequence ID" value="OQB72131.1"/>
    <property type="molecule type" value="Genomic_DNA"/>
</dbReference>
<dbReference type="Pfam" id="PF01837">
    <property type="entry name" value="HcyBio"/>
    <property type="match status" value="1"/>
</dbReference>
<feature type="domain" description="Homocysteine biosynthesis enzyme sulfur-incorporation" evidence="1">
    <location>
        <begin position="16"/>
        <end position="375"/>
    </location>
</feature>
<accession>A0A1V6C5K9</accession>
<dbReference type="AlphaFoldDB" id="A0A1V6C5K9"/>
<organism evidence="2">
    <name type="scientific">candidate division TA06 bacterium ADurb.Bin131</name>
    <dbReference type="NCBI Taxonomy" id="1852827"/>
    <lineage>
        <taxon>Bacteria</taxon>
        <taxon>Bacteria division TA06</taxon>
    </lineage>
</organism>
<evidence type="ECO:0000313" key="2">
    <source>
        <dbReference type="EMBL" id="OQB72131.1"/>
    </source>
</evidence>
<dbReference type="Proteomes" id="UP000485562">
    <property type="component" value="Unassembled WGS sequence"/>
</dbReference>
<dbReference type="InterPro" id="IPR002708">
    <property type="entry name" value="HcyBio"/>
</dbReference>
<protein>
    <recommendedName>
        <fullName evidence="1">Homocysteine biosynthesis enzyme sulfur-incorporation domain-containing protein</fullName>
    </recommendedName>
</protein>
<comment type="caution">
    <text evidence="2">The sequence shown here is derived from an EMBL/GenBank/DDBJ whole genome shotgun (WGS) entry which is preliminary data.</text>
</comment>
<evidence type="ECO:0000259" key="1">
    <source>
        <dbReference type="Pfam" id="PF01837"/>
    </source>
</evidence>
<name>A0A1V6C5K9_UNCT6</name>
<proteinExistence type="predicted"/>
<reference evidence="2" key="1">
    <citation type="submission" date="2017-02" db="EMBL/GenBank/DDBJ databases">
        <title>Delving into the versatile metabolic prowess of the omnipresent phylum Bacteroidetes.</title>
        <authorList>
            <person name="Nobu M.K."/>
            <person name="Mei R."/>
            <person name="Narihiro T."/>
            <person name="Kuroda K."/>
            <person name="Liu W.-T."/>
        </authorList>
    </citation>
    <scope>NUCLEOTIDE SEQUENCE</scope>
    <source>
        <strain evidence="2">ADurb.Bin131</strain>
    </source>
</reference>
<gene>
    <name evidence="2" type="ORF">BWX89_01462</name>
</gene>